<dbReference type="AlphaFoldDB" id="A0A183BH46"/>
<evidence type="ECO:0000313" key="3">
    <source>
        <dbReference type="Proteomes" id="UP000272942"/>
    </source>
</evidence>
<evidence type="ECO:0000313" key="2">
    <source>
        <dbReference type="EMBL" id="VDP96544.1"/>
    </source>
</evidence>
<dbReference type="EMBL" id="UZAN01080265">
    <property type="protein sequence ID" value="VDP96544.1"/>
    <property type="molecule type" value="Genomic_DNA"/>
</dbReference>
<accession>A0A183BH46</accession>
<sequence>MWLLKNFQQQNGEKSDADKQEIHITEVKDDDQVTADGVDAEDKQPNSVTTELTPKKPSAVTNHSDDLVVVKQLLASEPTDDVGELLYFTHCLFS</sequence>
<feature type="region of interest" description="Disordered" evidence="1">
    <location>
        <begin position="1"/>
        <end position="20"/>
    </location>
</feature>
<feature type="region of interest" description="Disordered" evidence="1">
    <location>
        <begin position="25"/>
        <end position="60"/>
    </location>
</feature>
<keyword evidence="3" id="KW-1185">Reference proteome</keyword>
<feature type="compositionally biased region" description="Polar residues" evidence="1">
    <location>
        <begin position="1"/>
        <end position="12"/>
    </location>
</feature>
<name>A0A183BH46_9TREM</name>
<evidence type="ECO:0000313" key="4">
    <source>
        <dbReference type="WBParaSite" id="ECPE_0001858101-mRNA-1"/>
    </source>
</evidence>
<reference evidence="2 3" key="2">
    <citation type="submission" date="2018-11" db="EMBL/GenBank/DDBJ databases">
        <authorList>
            <consortium name="Pathogen Informatics"/>
        </authorList>
    </citation>
    <scope>NUCLEOTIDE SEQUENCE [LARGE SCALE GENOMIC DNA]</scope>
    <source>
        <strain evidence="2 3">Egypt</strain>
    </source>
</reference>
<gene>
    <name evidence="2" type="ORF">ECPE_LOCUS18531</name>
</gene>
<dbReference type="WBParaSite" id="ECPE_0001858101-mRNA-1">
    <property type="protein sequence ID" value="ECPE_0001858101-mRNA-1"/>
    <property type="gene ID" value="ECPE_0001858101"/>
</dbReference>
<protein>
    <submittedName>
        <fullName evidence="4">Ovule protein</fullName>
    </submittedName>
</protein>
<reference evidence="4" key="1">
    <citation type="submission" date="2016-06" db="UniProtKB">
        <authorList>
            <consortium name="WormBaseParasite"/>
        </authorList>
    </citation>
    <scope>IDENTIFICATION</scope>
</reference>
<dbReference type="Proteomes" id="UP000272942">
    <property type="component" value="Unassembled WGS sequence"/>
</dbReference>
<organism evidence="4">
    <name type="scientific">Echinostoma caproni</name>
    <dbReference type="NCBI Taxonomy" id="27848"/>
    <lineage>
        <taxon>Eukaryota</taxon>
        <taxon>Metazoa</taxon>
        <taxon>Spiralia</taxon>
        <taxon>Lophotrochozoa</taxon>
        <taxon>Platyhelminthes</taxon>
        <taxon>Trematoda</taxon>
        <taxon>Digenea</taxon>
        <taxon>Plagiorchiida</taxon>
        <taxon>Echinostomata</taxon>
        <taxon>Echinostomatoidea</taxon>
        <taxon>Echinostomatidae</taxon>
        <taxon>Echinostoma</taxon>
    </lineage>
</organism>
<evidence type="ECO:0000256" key="1">
    <source>
        <dbReference type="SAM" id="MobiDB-lite"/>
    </source>
</evidence>
<proteinExistence type="predicted"/>